<feature type="domain" description="DUF3700" evidence="1">
    <location>
        <begin position="2"/>
        <end position="217"/>
    </location>
</feature>
<gene>
    <name evidence="2" type="ORF">ACJRO7_010135</name>
</gene>
<dbReference type="SMART" id="SM01172">
    <property type="entry name" value="DUF3700"/>
    <property type="match status" value="1"/>
</dbReference>
<dbReference type="Gene3D" id="3.60.20.10">
    <property type="entry name" value="Glutamine Phosphoribosylpyrophosphate, subunit 1, domain 1"/>
    <property type="match status" value="1"/>
</dbReference>
<dbReference type="EMBL" id="JBJKBG010000002">
    <property type="protein sequence ID" value="KAL3748999.1"/>
    <property type="molecule type" value="Genomic_DNA"/>
</dbReference>
<evidence type="ECO:0000313" key="2">
    <source>
        <dbReference type="EMBL" id="KAL3748999.1"/>
    </source>
</evidence>
<comment type="caution">
    <text evidence="2">The sequence shown here is derived from an EMBL/GenBank/DDBJ whole genome shotgun (WGS) entry which is preliminary data.</text>
</comment>
<protein>
    <recommendedName>
        <fullName evidence="1">DUF3700 domain-containing protein</fullName>
    </recommendedName>
</protein>
<dbReference type="InterPro" id="IPR029055">
    <property type="entry name" value="Ntn_hydrolases_N"/>
</dbReference>
<evidence type="ECO:0000259" key="1">
    <source>
        <dbReference type="SMART" id="SM01172"/>
    </source>
</evidence>
<dbReference type="InterPro" id="IPR044828">
    <property type="entry name" value="TSJT1-like"/>
</dbReference>
<sequence>MLPASMFALSAVTSGANLFSYLKYRLFRFTLPWDFHFMFCFVDDIFCLSQGHTEDVALLKQQYGLNKTADEVIVVIEAYRTPRDRRPYPADQVMRDITGKFAFVLLDGPPKTTFLAIDVYGSVAFCRGSDSGGNLVLSDDAEVMKMAVGNVSHHSLKEIIFSDSPNRSPFNVAFFSNSGCYFTSSGGLRSYEHPPHEVKPVPRVDSSGHVCGATFKVDAETKDSSMPRVGNAANQSSFY</sequence>
<organism evidence="2 3">
    <name type="scientific">Eucalyptus globulus</name>
    <name type="common">Tasmanian blue gum</name>
    <dbReference type="NCBI Taxonomy" id="34317"/>
    <lineage>
        <taxon>Eukaryota</taxon>
        <taxon>Viridiplantae</taxon>
        <taxon>Streptophyta</taxon>
        <taxon>Embryophyta</taxon>
        <taxon>Tracheophyta</taxon>
        <taxon>Spermatophyta</taxon>
        <taxon>Magnoliopsida</taxon>
        <taxon>eudicotyledons</taxon>
        <taxon>Gunneridae</taxon>
        <taxon>Pentapetalae</taxon>
        <taxon>rosids</taxon>
        <taxon>malvids</taxon>
        <taxon>Myrtales</taxon>
        <taxon>Myrtaceae</taxon>
        <taxon>Myrtoideae</taxon>
        <taxon>Eucalypteae</taxon>
        <taxon>Eucalyptus</taxon>
    </lineage>
</organism>
<dbReference type="AlphaFoldDB" id="A0ABD3LB12"/>
<accession>A0ABD3LB12</accession>
<dbReference type="SUPFAM" id="SSF56235">
    <property type="entry name" value="N-terminal nucleophile aminohydrolases (Ntn hydrolases)"/>
    <property type="match status" value="1"/>
</dbReference>
<name>A0ABD3LB12_EUCGL</name>
<evidence type="ECO:0000313" key="3">
    <source>
        <dbReference type="Proteomes" id="UP001634007"/>
    </source>
</evidence>
<reference evidence="2 3" key="1">
    <citation type="submission" date="2024-11" db="EMBL/GenBank/DDBJ databases">
        <title>Chromosome-level genome assembly of Eucalyptus globulus Labill. provides insights into its genome evolution.</title>
        <authorList>
            <person name="Li X."/>
        </authorList>
    </citation>
    <scope>NUCLEOTIDE SEQUENCE [LARGE SCALE GENOMIC DNA]</scope>
    <source>
        <strain evidence="2">CL2024</strain>
        <tissue evidence="2">Fresh tender leaves</tissue>
    </source>
</reference>
<dbReference type="Proteomes" id="UP001634007">
    <property type="component" value="Unassembled WGS sequence"/>
</dbReference>
<dbReference type="PANTHER" id="PTHR45952:SF4">
    <property type="entry name" value="ALUMINUM INDUCED PROTEIN WITH YGL AND LRDR MOTIFS"/>
    <property type="match status" value="1"/>
</dbReference>
<dbReference type="InterPro" id="IPR024286">
    <property type="entry name" value="DUF3700"/>
</dbReference>
<proteinExistence type="predicted"/>
<dbReference type="Pfam" id="PF12481">
    <property type="entry name" value="DUF3700"/>
    <property type="match status" value="1"/>
</dbReference>
<dbReference type="PANTHER" id="PTHR45952">
    <property type="entry name" value="ALUMINUM INDUCED PROTEIN WITH YGL AND LRDR MOTIFS"/>
    <property type="match status" value="1"/>
</dbReference>
<keyword evidence="3" id="KW-1185">Reference proteome</keyword>